<proteinExistence type="predicted"/>
<keyword evidence="3" id="KW-1185">Reference proteome</keyword>
<dbReference type="OrthoDB" id="10261782at2759"/>
<accession>A0A8H5CE88</accession>
<reference evidence="2 3" key="1">
    <citation type="journal article" date="2020" name="ISME J.">
        <title>Uncovering the hidden diversity of litter-decomposition mechanisms in mushroom-forming fungi.</title>
        <authorList>
            <person name="Floudas D."/>
            <person name="Bentzer J."/>
            <person name="Ahren D."/>
            <person name="Johansson T."/>
            <person name="Persson P."/>
            <person name="Tunlid A."/>
        </authorList>
    </citation>
    <scope>NUCLEOTIDE SEQUENCE [LARGE SCALE GENOMIC DNA]</scope>
    <source>
        <strain evidence="2 3">CBS 291.85</strain>
    </source>
</reference>
<feature type="compositionally biased region" description="Low complexity" evidence="1">
    <location>
        <begin position="302"/>
        <end position="327"/>
    </location>
</feature>
<comment type="caution">
    <text evidence="2">The sequence shown here is derived from an EMBL/GenBank/DDBJ whole genome shotgun (WGS) entry which is preliminary data.</text>
</comment>
<gene>
    <name evidence="2" type="ORF">D9758_014985</name>
</gene>
<dbReference type="InterPro" id="IPR038921">
    <property type="entry name" value="YOR389W-like"/>
</dbReference>
<dbReference type="PANTHER" id="PTHR35204:SF1">
    <property type="entry name" value="ENTEROTOXIN"/>
    <property type="match status" value="1"/>
</dbReference>
<evidence type="ECO:0000256" key="1">
    <source>
        <dbReference type="SAM" id="MobiDB-lite"/>
    </source>
</evidence>
<organism evidence="2 3">
    <name type="scientific">Tetrapyrgos nigripes</name>
    <dbReference type="NCBI Taxonomy" id="182062"/>
    <lineage>
        <taxon>Eukaryota</taxon>
        <taxon>Fungi</taxon>
        <taxon>Dikarya</taxon>
        <taxon>Basidiomycota</taxon>
        <taxon>Agaricomycotina</taxon>
        <taxon>Agaricomycetes</taxon>
        <taxon>Agaricomycetidae</taxon>
        <taxon>Agaricales</taxon>
        <taxon>Marasmiineae</taxon>
        <taxon>Marasmiaceae</taxon>
        <taxon>Tetrapyrgos</taxon>
    </lineage>
</organism>
<evidence type="ECO:0000313" key="2">
    <source>
        <dbReference type="EMBL" id="KAF5340185.1"/>
    </source>
</evidence>
<dbReference type="AlphaFoldDB" id="A0A8H5CE88"/>
<feature type="region of interest" description="Disordered" evidence="1">
    <location>
        <begin position="655"/>
        <end position="681"/>
    </location>
</feature>
<name>A0A8H5CE88_9AGAR</name>
<feature type="region of interest" description="Disordered" evidence="1">
    <location>
        <begin position="302"/>
        <end position="329"/>
    </location>
</feature>
<dbReference type="Proteomes" id="UP000559256">
    <property type="component" value="Unassembled WGS sequence"/>
</dbReference>
<evidence type="ECO:0000313" key="3">
    <source>
        <dbReference type="Proteomes" id="UP000559256"/>
    </source>
</evidence>
<protein>
    <submittedName>
        <fullName evidence="2">Uncharacterized protein</fullName>
    </submittedName>
</protein>
<sequence>MSAMPRFFLGLLTTVSLSLLALRVFTYSFSWSNVQALQIPISQWLSTLSIPISPVSLPFSSPGQPTDSDYLSYDLDHDISNWNLTQNPAYTTSNSNLIFTTASSLLQHWPNARYRNGHTIVPGRIPIGTIFYHGRSSPDMVESSKAGQKSGADAESTKEKEKEKEKAKAKKTKGDGDDCWFITLVTTRELRVLYFDGSSAAKMIGGSMDSQDAFAYRDELELEAEKAEEQKDAPSRWDDPGRIFGEVERLRRLCQWVEEQGLGVDGFVRMEMDFEVMLCDMSSGMDVLSFVNLAHSANPNSPSNFFSPGPDPSSSSTLDSTSSQSNHVPMANPRITIRNFELAHSASQHNAFPGEMKIKLDMDGLVSFYDEELVRKSPYFVDNDNDNHNHDDAPDRWTHQVRRVSKEDARRVRERVEEVLLRQKEMKAQGASGIDWQLLIQMLIKRYASRLETLEYLLAVGVRGLPEAGEGEGGIGIARMDSERVQTVFDQLEVALSPFILADAVPAPSPAVVTEKSKSGSTASSLDWASSVYKLCATTHTLYLHSPHILRKMTKSERTLLKAVEGSNKEICRVLVTFWAEGVENGLGLENMYHIKKGTNTQMGSLRQRWEKDLKVLMDWLDWSVWQRCRPACGPEACFLEMCYMPTWPYFAGTGGPPAGPAQGPDGMDTNAQSNRDDWERPKPMCIRRIAPYDF</sequence>
<feature type="compositionally biased region" description="Basic and acidic residues" evidence="1">
    <location>
        <begin position="155"/>
        <end position="173"/>
    </location>
</feature>
<feature type="region of interest" description="Disordered" evidence="1">
    <location>
        <begin position="138"/>
        <end position="173"/>
    </location>
</feature>
<dbReference type="PANTHER" id="PTHR35204">
    <property type="entry name" value="YALI0A21131P"/>
    <property type="match status" value="1"/>
</dbReference>
<dbReference type="EMBL" id="JAACJM010000177">
    <property type="protein sequence ID" value="KAF5340185.1"/>
    <property type="molecule type" value="Genomic_DNA"/>
</dbReference>